<comment type="caution">
    <text evidence="1">The sequence shown here is derived from an EMBL/GenBank/DDBJ whole genome shotgun (WGS) entry which is preliminary data.</text>
</comment>
<proteinExistence type="predicted"/>
<sequence length="50" mass="5900">MLHDRGHRTAHEAVMLANDAFPECDTCHEKVRFRLLRPAPYIFDDDDFEP</sequence>
<protein>
    <submittedName>
        <fullName evidence="1">Uncharacterized protein</fullName>
    </submittedName>
</protein>
<dbReference type="Proteomes" id="UP000779809">
    <property type="component" value="Unassembled WGS sequence"/>
</dbReference>
<accession>A0A932EQF2</accession>
<reference evidence="1" key="1">
    <citation type="submission" date="2020-07" db="EMBL/GenBank/DDBJ databases">
        <title>Huge and variable diversity of episymbiotic CPR bacteria and DPANN archaea in groundwater ecosystems.</title>
        <authorList>
            <person name="He C.Y."/>
            <person name="Keren R."/>
            <person name="Whittaker M."/>
            <person name="Farag I.F."/>
            <person name="Doudna J."/>
            <person name="Cate J.H.D."/>
            <person name="Banfield J.F."/>
        </authorList>
    </citation>
    <scope>NUCLEOTIDE SEQUENCE</scope>
    <source>
        <strain evidence="1">NC_groundwater_580_Pr5_B-0.1um_64_19</strain>
    </source>
</reference>
<gene>
    <name evidence="1" type="ORF">HYX28_10280</name>
</gene>
<dbReference type="EMBL" id="JACPNR010000013">
    <property type="protein sequence ID" value="MBI2679154.1"/>
    <property type="molecule type" value="Genomic_DNA"/>
</dbReference>
<name>A0A932EQF2_9BACT</name>
<organism evidence="1 2">
    <name type="scientific">Candidatus Korobacter versatilis</name>
    <dbReference type="NCBI Taxonomy" id="658062"/>
    <lineage>
        <taxon>Bacteria</taxon>
        <taxon>Pseudomonadati</taxon>
        <taxon>Acidobacteriota</taxon>
        <taxon>Terriglobia</taxon>
        <taxon>Terriglobales</taxon>
        <taxon>Candidatus Korobacteraceae</taxon>
        <taxon>Candidatus Korobacter</taxon>
    </lineage>
</organism>
<evidence type="ECO:0000313" key="1">
    <source>
        <dbReference type="EMBL" id="MBI2679154.1"/>
    </source>
</evidence>
<evidence type="ECO:0000313" key="2">
    <source>
        <dbReference type="Proteomes" id="UP000779809"/>
    </source>
</evidence>
<dbReference type="AlphaFoldDB" id="A0A932EQF2"/>